<dbReference type="RefSeq" id="WP_053083640.1">
    <property type="nucleotide sequence ID" value="NZ_CP091865.1"/>
</dbReference>
<evidence type="ECO:0000313" key="4">
    <source>
        <dbReference type="Proteomes" id="UP001243856"/>
    </source>
</evidence>
<dbReference type="AlphaFoldDB" id="A0AAP4BT53"/>
<dbReference type="Pfam" id="PF12686">
    <property type="entry name" value="DUF3800"/>
    <property type="match status" value="1"/>
</dbReference>
<dbReference type="Proteomes" id="UP001243856">
    <property type="component" value="Unassembled WGS sequence"/>
</dbReference>
<evidence type="ECO:0000313" key="1">
    <source>
        <dbReference type="EMBL" id="MDK4301184.1"/>
    </source>
</evidence>
<comment type="caution">
    <text evidence="2">The sequence shown here is derived from an EMBL/GenBank/DDBJ whole genome shotgun (WGS) entry which is preliminary data.</text>
</comment>
<dbReference type="EMBL" id="JASNVP010000004">
    <property type="protein sequence ID" value="MDK4325940.1"/>
    <property type="molecule type" value="Genomic_DNA"/>
</dbReference>
<organism evidence="2 3">
    <name type="scientific">Corynebacterium propinquum</name>
    <dbReference type="NCBI Taxonomy" id="43769"/>
    <lineage>
        <taxon>Bacteria</taxon>
        <taxon>Bacillati</taxon>
        <taxon>Actinomycetota</taxon>
        <taxon>Actinomycetes</taxon>
        <taxon>Mycobacteriales</taxon>
        <taxon>Corynebacteriaceae</taxon>
        <taxon>Corynebacterium</taxon>
    </lineage>
</organism>
<protein>
    <submittedName>
        <fullName evidence="2">DUF3800 domain-containing protein</fullName>
    </submittedName>
</protein>
<dbReference type="EMBL" id="JASNVK010000013">
    <property type="protein sequence ID" value="MDK4301184.1"/>
    <property type="molecule type" value="Genomic_DNA"/>
</dbReference>
<reference evidence="2 4" key="1">
    <citation type="submission" date="2023-05" db="EMBL/GenBank/DDBJ databases">
        <title>Metabolic capabilities are highly conserved among human nasal-associated Corynebacterium species in pangenomic analyses.</title>
        <authorList>
            <person name="Tran T.H."/>
            <person name="Roberts A.Q."/>
            <person name="Escapa I.F."/>
            <person name="Gao W."/>
            <person name="Conlan S."/>
            <person name="Kong H."/>
            <person name="Segre J.A."/>
            <person name="Kelly M.S."/>
            <person name="Lemon K.P."/>
        </authorList>
    </citation>
    <scope>NUCLEOTIDE SEQUENCE</scope>
    <source>
        <strain evidence="2">KPL2654</strain>
        <strain evidence="1 4">KPL2811</strain>
    </source>
</reference>
<evidence type="ECO:0000313" key="3">
    <source>
        <dbReference type="Proteomes" id="UP001226160"/>
    </source>
</evidence>
<dbReference type="InterPro" id="IPR024524">
    <property type="entry name" value="DUF3800"/>
</dbReference>
<name>A0AAP4BT53_9CORY</name>
<proteinExistence type="predicted"/>
<keyword evidence="4" id="KW-1185">Reference proteome</keyword>
<gene>
    <name evidence="1" type="ORF">QPX45_08025</name>
    <name evidence="2" type="ORF">QPX54_05330</name>
</gene>
<evidence type="ECO:0000313" key="2">
    <source>
        <dbReference type="EMBL" id="MDK4325940.1"/>
    </source>
</evidence>
<sequence length="275" mass="31982">MLIAYLDEFGHQGPFVSATDKKFSEHPLFGYAGYILPAENIRKLGGFFEHQKEILLDWEIRRSQKHPRRWEKKGAQLLTTQNINRYGEEIIPSLRRIFRRLGNLNGNLVFFGQEKPIGPVSVTNQTSQEREEHCLIQTIRRIGTFASERNEKVLIIMDATETDNRERAVSTLGKIIYGRGNPDTNSILEVPLQADSHLYGTIQLADWICALLNRLTHYHFVTNSQFHWSVPLINNFRQYAPFTTNSVVWLNNTRSGRCYSQHLTSEIPFWKSREY</sequence>
<accession>A0AAP4BT53</accession>
<dbReference type="Proteomes" id="UP001226160">
    <property type="component" value="Unassembled WGS sequence"/>
</dbReference>